<feature type="region of interest" description="Disordered" evidence="4">
    <location>
        <begin position="63"/>
        <end position="164"/>
    </location>
</feature>
<feature type="region of interest" description="Disordered" evidence="4">
    <location>
        <begin position="338"/>
        <end position="357"/>
    </location>
</feature>
<accession>A0A9P4LWK0</accession>
<dbReference type="PANTHER" id="PTHR11225:SF4">
    <property type="entry name" value="NUCLEAR PORE COMPLEX PROTEIN NUP93"/>
    <property type="match status" value="1"/>
</dbReference>
<organism evidence="5 6">
    <name type="scientific">Saccharata proteae CBS 121410</name>
    <dbReference type="NCBI Taxonomy" id="1314787"/>
    <lineage>
        <taxon>Eukaryota</taxon>
        <taxon>Fungi</taxon>
        <taxon>Dikarya</taxon>
        <taxon>Ascomycota</taxon>
        <taxon>Pezizomycotina</taxon>
        <taxon>Dothideomycetes</taxon>
        <taxon>Dothideomycetes incertae sedis</taxon>
        <taxon>Botryosphaeriales</taxon>
        <taxon>Saccharataceae</taxon>
        <taxon>Saccharata</taxon>
    </lineage>
</organism>
<evidence type="ECO:0000256" key="1">
    <source>
        <dbReference type="ARBA" id="ARBA00004259"/>
    </source>
</evidence>
<evidence type="ECO:0000256" key="3">
    <source>
        <dbReference type="ARBA" id="ARBA00023242"/>
    </source>
</evidence>
<comment type="subcellular location">
    <subcellularLocation>
        <location evidence="1">Nucleus envelope</location>
    </subcellularLocation>
</comment>
<dbReference type="EMBL" id="ML978723">
    <property type="protein sequence ID" value="KAF2086579.1"/>
    <property type="molecule type" value="Genomic_DNA"/>
</dbReference>
<evidence type="ECO:0000256" key="2">
    <source>
        <dbReference type="ARBA" id="ARBA00010186"/>
    </source>
</evidence>
<evidence type="ECO:0000313" key="5">
    <source>
        <dbReference type="EMBL" id="KAF2086579.1"/>
    </source>
</evidence>
<dbReference type="GO" id="GO:0016973">
    <property type="term" value="P:poly(A)+ mRNA export from nucleus"/>
    <property type="evidence" value="ECO:0007669"/>
    <property type="project" value="TreeGrafter"/>
</dbReference>
<dbReference type="Pfam" id="PF04097">
    <property type="entry name" value="Nic96"/>
    <property type="match status" value="1"/>
</dbReference>
<gene>
    <name evidence="5" type="ORF">K490DRAFT_43751</name>
</gene>
<reference evidence="5" key="1">
    <citation type="journal article" date="2020" name="Stud. Mycol.">
        <title>101 Dothideomycetes genomes: a test case for predicting lifestyles and emergence of pathogens.</title>
        <authorList>
            <person name="Haridas S."/>
            <person name="Albert R."/>
            <person name="Binder M."/>
            <person name="Bloem J."/>
            <person name="Labutti K."/>
            <person name="Salamov A."/>
            <person name="Andreopoulos B."/>
            <person name="Baker S."/>
            <person name="Barry K."/>
            <person name="Bills G."/>
            <person name="Bluhm B."/>
            <person name="Cannon C."/>
            <person name="Castanera R."/>
            <person name="Culley D."/>
            <person name="Daum C."/>
            <person name="Ezra D."/>
            <person name="Gonzalez J."/>
            <person name="Henrissat B."/>
            <person name="Kuo A."/>
            <person name="Liang C."/>
            <person name="Lipzen A."/>
            <person name="Lutzoni F."/>
            <person name="Magnuson J."/>
            <person name="Mondo S."/>
            <person name="Nolan M."/>
            <person name="Ohm R."/>
            <person name="Pangilinan J."/>
            <person name="Park H.-J."/>
            <person name="Ramirez L."/>
            <person name="Alfaro M."/>
            <person name="Sun H."/>
            <person name="Tritt A."/>
            <person name="Yoshinaga Y."/>
            <person name="Zwiers L.-H."/>
            <person name="Turgeon B."/>
            <person name="Goodwin S."/>
            <person name="Spatafora J."/>
            <person name="Crous P."/>
            <person name="Grigoriev I."/>
        </authorList>
    </citation>
    <scope>NUCLEOTIDE SEQUENCE</scope>
    <source>
        <strain evidence="5">CBS 121410</strain>
    </source>
</reference>
<feature type="region of interest" description="Disordered" evidence="4">
    <location>
        <begin position="933"/>
        <end position="958"/>
    </location>
</feature>
<feature type="compositionally biased region" description="Polar residues" evidence="4">
    <location>
        <begin position="9"/>
        <end position="21"/>
    </location>
</feature>
<dbReference type="OrthoDB" id="203824at2759"/>
<feature type="region of interest" description="Disordered" evidence="4">
    <location>
        <begin position="1"/>
        <end position="26"/>
    </location>
</feature>
<comment type="similarity">
    <text evidence="2">Belongs to the nucleoporin interacting component (NIC) family.</text>
</comment>
<feature type="compositionally biased region" description="Low complexity" evidence="4">
    <location>
        <begin position="63"/>
        <end position="79"/>
    </location>
</feature>
<dbReference type="GO" id="GO:0017056">
    <property type="term" value="F:structural constituent of nuclear pore"/>
    <property type="evidence" value="ECO:0007669"/>
    <property type="project" value="InterPro"/>
</dbReference>
<evidence type="ECO:0000313" key="6">
    <source>
        <dbReference type="Proteomes" id="UP000799776"/>
    </source>
</evidence>
<comment type="caution">
    <text evidence="5">The sequence shown here is derived from an EMBL/GenBank/DDBJ whole genome shotgun (WGS) entry which is preliminary data.</text>
</comment>
<dbReference type="Proteomes" id="UP000799776">
    <property type="component" value="Unassembled WGS sequence"/>
</dbReference>
<keyword evidence="3" id="KW-0539">Nucleus</keyword>
<feature type="compositionally biased region" description="Gly residues" evidence="4">
    <location>
        <begin position="117"/>
        <end position="126"/>
    </location>
</feature>
<keyword evidence="6" id="KW-1185">Reference proteome</keyword>
<dbReference type="PANTHER" id="PTHR11225">
    <property type="entry name" value="NUCLEAR PORE COMPLEX PROTEIN NUP93 NUCLEOPORIN NUP93 DEAD EYE PROTEIN"/>
    <property type="match status" value="1"/>
</dbReference>
<dbReference type="AlphaFoldDB" id="A0A9P4LWK0"/>
<name>A0A9P4LWK0_9PEZI</name>
<dbReference type="InterPro" id="IPR007231">
    <property type="entry name" value="Nucleoporin_int_Nup93/Nic96"/>
</dbReference>
<dbReference type="GO" id="GO:0006606">
    <property type="term" value="P:protein import into nucleus"/>
    <property type="evidence" value="ECO:0007669"/>
    <property type="project" value="TreeGrafter"/>
</dbReference>
<sequence length="1127" mass="121133">MSLFGNLGGNQPQGTSSGTSLFGNTGGATANSGGGGGGLFGGLNNNAPKTAANTTGGLFGATSGTGNSGSAQPASNLFGNLGGGGAGASTSQPQSTNTGGGLFGGLGASTTQPQGQQAGGLFGNLGGSTTANNQQQQQPQQQQQGQTGQERGPLSQSQAGPPQSAYFDHLLERGKKRQVAENGGTAFGDLPSLQLGLGDIARKVRNLGTGGPSSPQARQGHAADSRAHYLLAASGVNTSSALRDLNQFGASVGVNTTVPAANVLDTDIENYITNLHSQSTLAMIAEGLEQSKRDFDNFLEDNVQMEWDAQRKRIYEHFGLGKQAENLEASTAAPGPLGATGAFGRSRRRGRGLGASASGAHGMSFGHSGMGRSVIGTPAGLGGSMRPNGFADSTNGAAAGSVAMGPESRFQREKQEKLAEKVYQLNMARLEERPYPILKEFADATKLSGADVSEDLEDAFDALRSIVGEDGIQVKSEGRFSAAYLDEQTNSERAIDLRKRIINGSRQFLERKFFDQMKRDVRQNRAEAEAGGEPTAISWVRAYIRVQDRQKQLSADNVQLQRVGEDYVWVLVYHLIRCGLIEDALRYIQENDVAIKSLDRSFPAYINGYATGKDRRLAGELQHRITAEYSQRSRVAPENSLDPYRMACYKIIGRCDLSHPSISLGVKGKNPRDDYAWSLFAMAREVNRVEETANETFTLDDVRKIVTQIHQRNFQGPDSSPEYAVCFKLMMLAGMFEEGVNFLYPHNYTTAVHFAIGLAYYGLLRISDFFTAGNDILSFTTREKPQINFCRIIGHYTRDFRAAKAVDATDYLTLLCLNAERNTPLGKSQAATTHEALRELVLETREFAQLLGDIRSDGTRIKGAIELRLPLINIDDEPNYLQNVTLQAAAVAEEAGRTTDAVLLYHLAEDFDAVIATTNTALSDAIAVDLGQPAHTLEPPKPRQAEKTGLGGREPESSLSITAARTPRELAQYVMALYSKSGLYWSKIKRSNQDALTVLINIADAKALVEEGISMQALDKINSLSLLPVHALGDTAIIRHLAANFNALPPVISRLIGPLLMWTLACCGRERAKLGADEFLTGGAASLRDQLMQAARDLMVFAGLVRYKLPPRVFEALAVAGQDAGAY</sequence>
<dbReference type="GO" id="GO:0005643">
    <property type="term" value="C:nuclear pore"/>
    <property type="evidence" value="ECO:0007669"/>
    <property type="project" value="InterPro"/>
</dbReference>
<evidence type="ECO:0000256" key="4">
    <source>
        <dbReference type="SAM" id="MobiDB-lite"/>
    </source>
</evidence>
<feature type="compositionally biased region" description="Gly residues" evidence="4">
    <location>
        <begin position="98"/>
        <end position="107"/>
    </location>
</feature>
<feature type="compositionally biased region" description="Low complexity" evidence="4">
    <location>
        <begin position="134"/>
        <end position="149"/>
    </location>
</feature>
<proteinExistence type="inferred from homology"/>
<protein>
    <submittedName>
        <fullName evidence="5">NIC-domain-containing protein</fullName>
    </submittedName>
</protein>